<evidence type="ECO:0000313" key="1">
    <source>
        <dbReference type="EMBL" id="CAK5085135.1"/>
    </source>
</evidence>
<name>A0ACB1A4M3_MELEN</name>
<comment type="caution">
    <text evidence="1">The sequence shown here is derived from an EMBL/GenBank/DDBJ whole genome shotgun (WGS) entry which is preliminary data.</text>
</comment>
<proteinExistence type="predicted"/>
<protein>
    <submittedName>
        <fullName evidence="1">Uncharacterized protein</fullName>
    </submittedName>
</protein>
<dbReference type="EMBL" id="CAVMJV010000056">
    <property type="protein sequence ID" value="CAK5085135.1"/>
    <property type="molecule type" value="Genomic_DNA"/>
</dbReference>
<dbReference type="Proteomes" id="UP001497535">
    <property type="component" value="Unassembled WGS sequence"/>
</dbReference>
<gene>
    <name evidence="1" type="ORF">MENTE1834_LOCUS32571</name>
</gene>
<organism evidence="1 2">
    <name type="scientific">Meloidogyne enterolobii</name>
    <name type="common">Root-knot nematode worm</name>
    <name type="synonym">Meloidogyne mayaguensis</name>
    <dbReference type="NCBI Taxonomy" id="390850"/>
    <lineage>
        <taxon>Eukaryota</taxon>
        <taxon>Metazoa</taxon>
        <taxon>Ecdysozoa</taxon>
        <taxon>Nematoda</taxon>
        <taxon>Chromadorea</taxon>
        <taxon>Rhabditida</taxon>
        <taxon>Tylenchina</taxon>
        <taxon>Tylenchomorpha</taxon>
        <taxon>Tylenchoidea</taxon>
        <taxon>Meloidogynidae</taxon>
        <taxon>Meloidogyninae</taxon>
        <taxon>Meloidogyne</taxon>
    </lineage>
</organism>
<accession>A0ACB1A4M3</accession>
<evidence type="ECO:0000313" key="2">
    <source>
        <dbReference type="Proteomes" id="UP001497535"/>
    </source>
</evidence>
<reference evidence="1" key="1">
    <citation type="submission" date="2023-11" db="EMBL/GenBank/DDBJ databases">
        <authorList>
            <person name="Poullet M."/>
        </authorList>
    </citation>
    <scope>NUCLEOTIDE SEQUENCE</scope>
    <source>
        <strain evidence="1">E1834</strain>
    </source>
</reference>
<sequence>MNGNPEVRFAFKLKTSNNNYYRVSSVYGFVDPGAAAQVKVIRQNGPPKVDDKLAICFRRVPMDVGDAKAIFPPGSSGEFKVDVPMAAG</sequence>
<keyword evidence="2" id="KW-1185">Reference proteome</keyword>